<dbReference type="RefSeq" id="WP_200314733.1">
    <property type="nucleotide sequence ID" value="NZ_JAENJH010000001.1"/>
</dbReference>
<dbReference type="PROSITE" id="PS51668">
    <property type="entry name" value="TSAA_2"/>
    <property type="match status" value="1"/>
</dbReference>
<evidence type="ECO:0000259" key="3">
    <source>
        <dbReference type="PROSITE" id="PS51668"/>
    </source>
</evidence>
<proteinExistence type="inferred from homology"/>
<dbReference type="Pfam" id="PF01980">
    <property type="entry name" value="TrmO_N"/>
    <property type="match status" value="1"/>
</dbReference>
<name>A0A934V3U7_9PSEU</name>
<dbReference type="Gene3D" id="2.40.30.70">
    <property type="entry name" value="YaeB-like"/>
    <property type="match status" value="1"/>
</dbReference>
<feature type="domain" description="TsaA-like" evidence="3">
    <location>
        <begin position="3"/>
        <end position="138"/>
    </location>
</feature>
<dbReference type="Proteomes" id="UP000635245">
    <property type="component" value="Unassembled WGS sequence"/>
</dbReference>
<dbReference type="InterPro" id="IPR036414">
    <property type="entry name" value="YaeB_N_sf"/>
</dbReference>
<dbReference type="EMBL" id="JAENJH010000001">
    <property type="protein sequence ID" value="MBK1783430.1"/>
    <property type="molecule type" value="Genomic_DNA"/>
</dbReference>
<dbReference type="InterPro" id="IPR040372">
    <property type="entry name" value="YaeB-like"/>
</dbReference>
<dbReference type="AlphaFoldDB" id="A0A934V3U7"/>
<dbReference type="PANTHER" id="PTHR12818">
    <property type="entry name" value="TRNA (ADENINE(37)-N6)-METHYLTRANSFERASE"/>
    <property type="match status" value="1"/>
</dbReference>
<dbReference type="InterPro" id="IPR036413">
    <property type="entry name" value="YaeB-like_sf"/>
</dbReference>
<keyword evidence="5" id="KW-1185">Reference proteome</keyword>
<organism evidence="4 5">
    <name type="scientific">Prauserella cavernicola</name>
    <dbReference type="NCBI Taxonomy" id="2800127"/>
    <lineage>
        <taxon>Bacteria</taxon>
        <taxon>Bacillati</taxon>
        <taxon>Actinomycetota</taxon>
        <taxon>Actinomycetes</taxon>
        <taxon>Pseudonocardiales</taxon>
        <taxon>Pseudonocardiaceae</taxon>
        <taxon>Prauserella</taxon>
    </lineage>
</organism>
<evidence type="ECO:0000313" key="5">
    <source>
        <dbReference type="Proteomes" id="UP000635245"/>
    </source>
</evidence>
<dbReference type="CDD" id="cd09281">
    <property type="entry name" value="UPF0066"/>
    <property type="match status" value="1"/>
</dbReference>
<protein>
    <submittedName>
        <fullName evidence="4">tRNA (N6-threonylcarbamoyladenosine(37)-N6)-methyltransferase TrmO</fullName>
    </submittedName>
</protein>
<evidence type="ECO:0000256" key="2">
    <source>
        <dbReference type="ARBA" id="ARBA00033753"/>
    </source>
</evidence>
<comment type="similarity">
    <text evidence="2">Belongs to the tRNA methyltransferase O family.</text>
</comment>
<accession>A0A934V3U7</accession>
<keyword evidence="1" id="KW-0949">S-adenosyl-L-methionine</keyword>
<dbReference type="SUPFAM" id="SSF118196">
    <property type="entry name" value="YaeB-like"/>
    <property type="match status" value="1"/>
</dbReference>
<dbReference type="PANTHER" id="PTHR12818:SF0">
    <property type="entry name" value="TRNA (ADENINE(37)-N6)-METHYLTRANSFERASE"/>
    <property type="match status" value="1"/>
</dbReference>
<dbReference type="InterPro" id="IPR023370">
    <property type="entry name" value="TrmO-like_N"/>
</dbReference>
<reference evidence="4" key="1">
    <citation type="submission" date="2020-12" db="EMBL/GenBank/DDBJ databases">
        <title>Prauserella sp. ASG 168, a novel actinomycete isolated from cave rock.</title>
        <authorList>
            <person name="Suriyachadkun C."/>
        </authorList>
    </citation>
    <scope>NUCLEOTIDE SEQUENCE</scope>
    <source>
        <strain evidence="4">ASG 168</strain>
    </source>
</reference>
<sequence length="163" mass="17953">MRPTVIGVVRTARTELESTPVQAAANRAEEGTLELDERFAEGLAGLAGFDYAWLLSWLDRPDGPMSLTHVPFLLRRQGRRMGIFATRGPRRPTPLGLSLVRVLEVGERTVRFSGVDLLDGTPVVDLKPYVARFDRPPGEPRCGWFDGTEVAEGVTPAELGRPE</sequence>
<evidence type="ECO:0000256" key="1">
    <source>
        <dbReference type="ARBA" id="ARBA00022691"/>
    </source>
</evidence>
<comment type="caution">
    <text evidence="4">The sequence shown here is derived from an EMBL/GenBank/DDBJ whole genome shotgun (WGS) entry which is preliminary data.</text>
</comment>
<gene>
    <name evidence="4" type="primary">tsaA</name>
    <name evidence="4" type="ORF">JHE00_03760</name>
</gene>
<evidence type="ECO:0000313" key="4">
    <source>
        <dbReference type="EMBL" id="MBK1783430.1"/>
    </source>
</evidence>
<dbReference type="NCBIfam" id="TIGR00104">
    <property type="entry name" value="tRNA_TsaA"/>
    <property type="match status" value="1"/>
</dbReference>